<dbReference type="Gene3D" id="3.40.630.30">
    <property type="match status" value="1"/>
</dbReference>
<keyword evidence="5" id="KW-1185">Reference proteome</keyword>
<dbReference type="GO" id="GO:0016747">
    <property type="term" value="F:acyltransferase activity, transferring groups other than amino-acyl groups"/>
    <property type="evidence" value="ECO:0007669"/>
    <property type="project" value="InterPro"/>
</dbReference>
<keyword evidence="2" id="KW-0012">Acyltransferase</keyword>
<name>A0A9X1SUP0_9ACTN</name>
<proteinExistence type="predicted"/>
<evidence type="ECO:0000313" key="5">
    <source>
        <dbReference type="Proteomes" id="UP001138997"/>
    </source>
</evidence>
<evidence type="ECO:0000256" key="1">
    <source>
        <dbReference type="ARBA" id="ARBA00022679"/>
    </source>
</evidence>
<dbReference type="PROSITE" id="PS51186">
    <property type="entry name" value="GNAT"/>
    <property type="match status" value="1"/>
</dbReference>
<dbReference type="AlphaFoldDB" id="A0A9X1SUP0"/>
<dbReference type="CDD" id="cd04301">
    <property type="entry name" value="NAT_SF"/>
    <property type="match status" value="1"/>
</dbReference>
<reference evidence="4" key="1">
    <citation type="submission" date="2021-11" db="EMBL/GenBank/DDBJ databases">
        <title>Streptomyces corallinus and Kineosporia corallina sp. nov., two new coral-derived marine actinobacteria.</title>
        <authorList>
            <person name="Buangrab K."/>
            <person name="Sutthacheep M."/>
            <person name="Yeemin T."/>
            <person name="Harunari E."/>
            <person name="Igarashi Y."/>
            <person name="Sripreechasak P."/>
            <person name="Kanchanasin P."/>
            <person name="Tanasupawat S."/>
            <person name="Phongsopitanun W."/>
        </authorList>
    </citation>
    <scope>NUCLEOTIDE SEQUENCE</scope>
    <source>
        <strain evidence="4">JCM 31032</strain>
    </source>
</reference>
<dbReference type="RefSeq" id="WP_231443980.1">
    <property type="nucleotide sequence ID" value="NZ_JAJOMB010000010.1"/>
</dbReference>
<sequence>MRNSPVTDLVLREAPFDSPEAIALISEIQQEYVNRYGGPDDTPVVAAEFSPPTGLFVVAEVGGELAGCVGLRSHVIEGVECAEMKRLYVRPAFRRRGLARKLLVGAEQRAELLGYRRLILETGDRQPEAIALYRSSGYQPHAGFGIYAGEAGSQYFAKDL</sequence>
<gene>
    <name evidence="4" type="ORF">LR394_19540</name>
</gene>
<feature type="domain" description="N-acetyltransferase" evidence="3">
    <location>
        <begin position="9"/>
        <end position="160"/>
    </location>
</feature>
<comment type="caution">
    <text evidence="4">The sequence shown here is derived from an EMBL/GenBank/DDBJ whole genome shotgun (WGS) entry which is preliminary data.</text>
</comment>
<dbReference type="InterPro" id="IPR016181">
    <property type="entry name" value="Acyl_CoA_acyltransferase"/>
</dbReference>
<dbReference type="Pfam" id="PF00583">
    <property type="entry name" value="Acetyltransf_1"/>
    <property type="match status" value="1"/>
</dbReference>
<keyword evidence="1" id="KW-0808">Transferase</keyword>
<dbReference type="SUPFAM" id="SSF55729">
    <property type="entry name" value="Acyl-CoA N-acyltransferases (Nat)"/>
    <property type="match status" value="1"/>
</dbReference>
<dbReference type="Proteomes" id="UP001138997">
    <property type="component" value="Unassembled WGS sequence"/>
</dbReference>
<protein>
    <submittedName>
        <fullName evidence="4">GNAT family N-acetyltransferase</fullName>
    </submittedName>
</protein>
<accession>A0A9X1SUP0</accession>
<evidence type="ECO:0000313" key="4">
    <source>
        <dbReference type="EMBL" id="MCD5313104.1"/>
    </source>
</evidence>
<organism evidence="4 5">
    <name type="scientific">Kineosporia babensis</name>
    <dbReference type="NCBI Taxonomy" id="499548"/>
    <lineage>
        <taxon>Bacteria</taxon>
        <taxon>Bacillati</taxon>
        <taxon>Actinomycetota</taxon>
        <taxon>Actinomycetes</taxon>
        <taxon>Kineosporiales</taxon>
        <taxon>Kineosporiaceae</taxon>
        <taxon>Kineosporia</taxon>
    </lineage>
</organism>
<evidence type="ECO:0000256" key="2">
    <source>
        <dbReference type="ARBA" id="ARBA00023315"/>
    </source>
</evidence>
<dbReference type="EMBL" id="JAJOMB010000010">
    <property type="protein sequence ID" value="MCD5313104.1"/>
    <property type="molecule type" value="Genomic_DNA"/>
</dbReference>
<dbReference type="InterPro" id="IPR000182">
    <property type="entry name" value="GNAT_dom"/>
</dbReference>
<dbReference type="PANTHER" id="PTHR43877">
    <property type="entry name" value="AMINOALKYLPHOSPHONATE N-ACETYLTRANSFERASE-RELATED-RELATED"/>
    <property type="match status" value="1"/>
</dbReference>
<evidence type="ECO:0000259" key="3">
    <source>
        <dbReference type="PROSITE" id="PS51186"/>
    </source>
</evidence>
<dbReference type="InterPro" id="IPR050832">
    <property type="entry name" value="Bact_Acetyltransf"/>
</dbReference>
<dbReference type="PANTHER" id="PTHR43877:SF2">
    <property type="entry name" value="AMINOALKYLPHOSPHONATE N-ACETYLTRANSFERASE-RELATED"/>
    <property type="match status" value="1"/>
</dbReference>